<sequence>MPPPSPLAANLSSSSKVVNAAYLLPPTVVSPRSLAAATTFEVAAVLVDLTIGSDFSLVVNEISNLVPASNVQQSEGVVGILCQQKVVMKVEVHGDKQKRKTLRIESLAMDMKEKKLCH</sequence>
<comment type="caution">
    <text evidence="1">The sequence shown here is derived from an EMBL/GenBank/DDBJ whole genome shotgun (WGS) entry which is preliminary data.</text>
</comment>
<dbReference type="AlphaFoldDB" id="A0AAU9N6M9"/>
<reference evidence="1 2" key="1">
    <citation type="submission" date="2022-01" db="EMBL/GenBank/DDBJ databases">
        <authorList>
            <person name="Xiong W."/>
            <person name="Schranz E."/>
        </authorList>
    </citation>
    <scope>NUCLEOTIDE SEQUENCE [LARGE SCALE GENOMIC DNA]</scope>
</reference>
<dbReference type="Proteomes" id="UP001157418">
    <property type="component" value="Unassembled WGS sequence"/>
</dbReference>
<gene>
    <name evidence="1" type="ORF">LVIROSA_LOCUS20278</name>
</gene>
<name>A0AAU9N6M9_9ASTR</name>
<dbReference type="EMBL" id="CAKMRJ010003334">
    <property type="protein sequence ID" value="CAH1433697.1"/>
    <property type="molecule type" value="Genomic_DNA"/>
</dbReference>
<evidence type="ECO:0000313" key="2">
    <source>
        <dbReference type="Proteomes" id="UP001157418"/>
    </source>
</evidence>
<evidence type="ECO:0000313" key="1">
    <source>
        <dbReference type="EMBL" id="CAH1433697.1"/>
    </source>
</evidence>
<proteinExistence type="predicted"/>
<organism evidence="1 2">
    <name type="scientific">Lactuca virosa</name>
    <dbReference type="NCBI Taxonomy" id="75947"/>
    <lineage>
        <taxon>Eukaryota</taxon>
        <taxon>Viridiplantae</taxon>
        <taxon>Streptophyta</taxon>
        <taxon>Embryophyta</taxon>
        <taxon>Tracheophyta</taxon>
        <taxon>Spermatophyta</taxon>
        <taxon>Magnoliopsida</taxon>
        <taxon>eudicotyledons</taxon>
        <taxon>Gunneridae</taxon>
        <taxon>Pentapetalae</taxon>
        <taxon>asterids</taxon>
        <taxon>campanulids</taxon>
        <taxon>Asterales</taxon>
        <taxon>Asteraceae</taxon>
        <taxon>Cichorioideae</taxon>
        <taxon>Cichorieae</taxon>
        <taxon>Lactucinae</taxon>
        <taxon>Lactuca</taxon>
    </lineage>
</organism>
<accession>A0AAU9N6M9</accession>
<keyword evidence="2" id="KW-1185">Reference proteome</keyword>
<protein>
    <submittedName>
        <fullName evidence="1">Uncharacterized protein</fullName>
    </submittedName>
</protein>